<keyword evidence="3" id="KW-1185">Reference proteome</keyword>
<dbReference type="Proteomes" id="UP001228581">
    <property type="component" value="Unassembled WGS sequence"/>
</dbReference>
<evidence type="ECO:0000313" key="2">
    <source>
        <dbReference type="EMBL" id="MDJ1494023.1"/>
    </source>
</evidence>
<reference evidence="1 3" key="1">
    <citation type="submission" date="2023-05" db="EMBL/GenBank/DDBJ databases">
        <authorList>
            <person name="Zhang X."/>
        </authorList>
    </citation>
    <scope>NUCLEOTIDE SEQUENCE</scope>
    <source>
        <strain evidence="2 3">DM2B3-1</strain>
        <strain evidence="1">YF14B1</strain>
    </source>
</reference>
<comment type="caution">
    <text evidence="1">The sequence shown here is derived from an EMBL/GenBank/DDBJ whole genome shotgun (WGS) entry which is preliminary data.</text>
</comment>
<evidence type="ECO:0000313" key="1">
    <source>
        <dbReference type="EMBL" id="MDJ1483864.1"/>
    </source>
</evidence>
<sequence>MQLSPNSEPAATDAGVNLTALRDSFYAFSNVERNTVAALENYVLRSLPQQRSSVIIGCRESFLVLHLAKFFSALVAVEEDANLLAEITAQEPKIVACQIEPDDFKLIGRTDLIVISHLLQSLGAWLETPEERNHQRMAFLNHYYGSLEVGGALLFLQNRPQNNYKQLLEFLSCTPSQESQMLFEQINKHYTTEHYLFPVEIYTQRAEDMIQALSYLLLDNNIDWTEKAISLQTYVKTLLQLDGNYYFNYEGEITIMRKKA</sequence>
<accession>A0AAE3QW31</accession>
<dbReference type="AlphaFoldDB" id="A0AAE3QW31"/>
<dbReference type="SUPFAM" id="SSF53335">
    <property type="entry name" value="S-adenosyl-L-methionine-dependent methyltransferases"/>
    <property type="match status" value="1"/>
</dbReference>
<evidence type="ECO:0000313" key="4">
    <source>
        <dbReference type="Proteomes" id="UP001241110"/>
    </source>
</evidence>
<dbReference type="InterPro" id="IPR029063">
    <property type="entry name" value="SAM-dependent_MTases_sf"/>
</dbReference>
<dbReference type="EMBL" id="JASJOT010000008">
    <property type="protein sequence ID" value="MDJ1494023.1"/>
    <property type="molecule type" value="Genomic_DNA"/>
</dbReference>
<name>A0AAE3QW31_9BACT</name>
<proteinExistence type="predicted"/>
<dbReference type="EMBL" id="JASJOS010000012">
    <property type="protein sequence ID" value="MDJ1483864.1"/>
    <property type="molecule type" value="Genomic_DNA"/>
</dbReference>
<organism evidence="1 4">
    <name type="scientific">Xanthocytophaga flava</name>
    <dbReference type="NCBI Taxonomy" id="3048013"/>
    <lineage>
        <taxon>Bacteria</taxon>
        <taxon>Pseudomonadati</taxon>
        <taxon>Bacteroidota</taxon>
        <taxon>Cytophagia</taxon>
        <taxon>Cytophagales</taxon>
        <taxon>Rhodocytophagaceae</taxon>
        <taxon>Xanthocytophaga</taxon>
    </lineage>
</organism>
<protein>
    <submittedName>
        <fullName evidence="1">Uncharacterized protein</fullName>
    </submittedName>
</protein>
<evidence type="ECO:0000313" key="3">
    <source>
        <dbReference type="Proteomes" id="UP001228581"/>
    </source>
</evidence>
<dbReference type="Proteomes" id="UP001241110">
    <property type="component" value="Unassembled WGS sequence"/>
</dbReference>
<dbReference type="RefSeq" id="WP_313984347.1">
    <property type="nucleotide sequence ID" value="NZ_JASJOR010000010.1"/>
</dbReference>
<gene>
    <name evidence="1" type="ORF">QNI16_25410</name>
    <name evidence="2" type="ORF">QNI19_13860</name>
</gene>